<sequence>MENGIIKTHEESKQKKYKIRILSEAETDSGSFFQACTHLIPDLNLFERFTQQETHIKKGITKEKQFEIPTTALDEDFLTVTELQFVANDIVLQADTQEKRISQLGIANFKTEKLEEKLRAIEDMHNRESITPSAFCSVDCRII</sequence>
<dbReference type="Proteomes" id="UP000187209">
    <property type="component" value="Unassembled WGS sequence"/>
</dbReference>
<protein>
    <submittedName>
        <fullName evidence="1">Uncharacterized protein</fullName>
    </submittedName>
</protein>
<evidence type="ECO:0000313" key="2">
    <source>
        <dbReference type="Proteomes" id="UP000187209"/>
    </source>
</evidence>
<name>A0A1R2BFB1_9CILI</name>
<dbReference type="AlphaFoldDB" id="A0A1R2BFB1"/>
<comment type="caution">
    <text evidence="1">The sequence shown here is derived from an EMBL/GenBank/DDBJ whole genome shotgun (WGS) entry which is preliminary data.</text>
</comment>
<gene>
    <name evidence="1" type="ORF">SteCoe_25388</name>
</gene>
<evidence type="ECO:0000313" key="1">
    <source>
        <dbReference type="EMBL" id="OMJ75466.1"/>
    </source>
</evidence>
<proteinExistence type="predicted"/>
<reference evidence="1 2" key="1">
    <citation type="submission" date="2016-11" db="EMBL/GenBank/DDBJ databases">
        <title>The macronuclear genome of Stentor coeruleus: a giant cell with tiny introns.</title>
        <authorList>
            <person name="Slabodnick M."/>
            <person name="Ruby J.G."/>
            <person name="Reiff S.B."/>
            <person name="Swart E.C."/>
            <person name="Gosai S."/>
            <person name="Prabakaran S."/>
            <person name="Witkowska E."/>
            <person name="Larue G.E."/>
            <person name="Fisher S."/>
            <person name="Freeman R.M."/>
            <person name="Gunawardena J."/>
            <person name="Chu W."/>
            <person name="Stover N.A."/>
            <person name="Gregory B.D."/>
            <person name="Nowacki M."/>
            <person name="Derisi J."/>
            <person name="Roy S.W."/>
            <person name="Marshall W.F."/>
            <person name="Sood P."/>
        </authorList>
    </citation>
    <scope>NUCLEOTIDE SEQUENCE [LARGE SCALE GENOMIC DNA]</scope>
    <source>
        <strain evidence="1">WM001</strain>
    </source>
</reference>
<accession>A0A1R2BFB1</accession>
<keyword evidence="2" id="KW-1185">Reference proteome</keyword>
<organism evidence="1 2">
    <name type="scientific">Stentor coeruleus</name>
    <dbReference type="NCBI Taxonomy" id="5963"/>
    <lineage>
        <taxon>Eukaryota</taxon>
        <taxon>Sar</taxon>
        <taxon>Alveolata</taxon>
        <taxon>Ciliophora</taxon>
        <taxon>Postciliodesmatophora</taxon>
        <taxon>Heterotrichea</taxon>
        <taxon>Heterotrichida</taxon>
        <taxon>Stentoridae</taxon>
        <taxon>Stentor</taxon>
    </lineage>
</organism>
<dbReference type="EMBL" id="MPUH01000689">
    <property type="protein sequence ID" value="OMJ75466.1"/>
    <property type="molecule type" value="Genomic_DNA"/>
</dbReference>